<gene>
    <name evidence="1" type="ordered locus">Bind_0732</name>
</gene>
<evidence type="ECO:0000313" key="2">
    <source>
        <dbReference type="Proteomes" id="UP000001695"/>
    </source>
</evidence>
<dbReference type="RefSeq" id="WP_012383739.1">
    <property type="nucleotide sequence ID" value="NC_010581.1"/>
</dbReference>
<dbReference type="eggNOG" id="ENOG503349C">
    <property type="taxonomic scope" value="Bacteria"/>
</dbReference>
<dbReference type="STRING" id="395963.Bind_0732"/>
<proteinExistence type="predicted"/>
<accession>B2IGK0</accession>
<dbReference type="OrthoDB" id="7678486at2"/>
<keyword evidence="2" id="KW-1185">Reference proteome</keyword>
<reference evidence="2" key="1">
    <citation type="submission" date="2008-03" db="EMBL/GenBank/DDBJ databases">
        <title>Complete sequence of chromosome of Beijerinckia indica subsp. indica ATCC 9039.</title>
        <authorList>
            <consortium name="US DOE Joint Genome Institute"/>
            <person name="Copeland A."/>
            <person name="Lucas S."/>
            <person name="Lapidus A."/>
            <person name="Glavina del Rio T."/>
            <person name="Dalin E."/>
            <person name="Tice H."/>
            <person name="Bruce D."/>
            <person name="Goodwin L."/>
            <person name="Pitluck S."/>
            <person name="LaButti K."/>
            <person name="Schmutz J."/>
            <person name="Larimer F."/>
            <person name="Land M."/>
            <person name="Hauser L."/>
            <person name="Kyrpides N."/>
            <person name="Mikhailova N."/>
            <person name="Dunfield P.F."/>
            <person name="Dedysh S.N."/>
            <person name="Liesack W."/>
            <person name="Saw J.H."/>
            <person name="Alam M."/>
            <person name="Chen Y."/>
            <person name="Murrell J.C."/>
            <person name="Richardson P."/>
        </authorList>
    </citation>
    <scope>NUCLEOTIDE SEQUENCE [LARGE SCALE GENOMIC DNA]</scope>
    <source>
        <strain evidence="2">ATCC 9039 / DSM 1715 / NCIMB 8712</strain>
    </source>
</reference>
<evidence type="ECO:0008006" key="3">
    <source>
        <dbReference type="Google" id="ProtNLM"/>
    </source>
</evidence>
<dbReference type="KEGG" id="bid:Bind_0732"/>
<dbReference type="Proteomes" id="UP000001695">
    <property type="component" value="Chromosome"/>
</dbReference>
<dbReference type="PROSITE" id="PS51257">
    <property type="entry name" value="PROKAR_LIPOPROTEIN"/>
    <property type="match status" value="1"/>
</dbReference>
<protein>
    <recommendedName>
        <fullName evidence="3">Lipoprotein</fullName>
    </recommendedName>
</protein>
<reference evidence="1 2" key="2">
    <citation type="journal article" date="2010" name="J. Bacteriol.">
        <title>Complete genome sequence of Beijerinckia indica subsp. indica.</title>
        <authorList>
            <person name="Tamas I."/>
            <person name="Dedysh S.N."/>
            <person name="Liesack W."/>
            <person name="Stott M.B."/>
            <person name="Alam M."/>
            <person name="Murrell J.C."/>
            <person name="Dunfield P.F."/>
        </authorList>
    </citation>
    <scope>NUCLEOTIDE SEQUENCE [LARGE SCALE GENOMIC DNA]</scope>
    <source>
        <strain evidence="2">ATCC 9039 / DSM 1715 / NCIMB 8712</strain>
    </source>
</reference>
<dbReference type="AlphaFoldDB" id="B2IGK0"/>
<name>B2IGK0_BEII9</name>
<dbReference type="EMBL" id="CP001016">
    <property type="protein sequence ID" value="ACB94382.1"/>
    <property type="molecule type" value="Genomic_DNA"/>
</dbReference>
<organism evidence="1 2">
    <name type="scientific">Beijerinckia indica subsp. indica (strain ATCC 9039 / DSM 1715 / NCIMB 8712)</name>
    <dbReference type="NCBI Taxonomy" id="395963"/>
    <lineage>
        <taxon>Bacteria</taxon>
        <taxon>Pseudomonadati</taxon>
        <taxon>Pseudomonadota</taxon>
        <taxon>Alphaproteobacteria</taxon>
        <taxon>Hyphomicrobiales</taxon>
        <taxon>Beijerinckiaceae</taxon>
        <taxon>Beijerinckia</taxon>
    </lineage>
</organism>
<evidence type="ECO:0000313" key="1">
    <source>
        <dbReference type="EMBL" id="ACB94382.1"/>
    </source>
</evidence>
<dbReference type="HOGENOM" id="CLU_1192917_0_0_5"/>
<sequence>MRRALRRHLPFALFPAMRTAAIAVALVGLAGCGGKGGGGAFDGASVENSSGSSTQVSLTPKLASLLGLRSSATTADGKEEVSRIACPEVILLDGDAAKRVYASGEDNASLRYQVSINDAARECAREGDELAIKVGVRGKVLLGPVGSPGTFNVQLRVAIIDEAEKDEIFSKIYRTNVTIAPGQTEGVYTLISDVLKMEFRHEQADQDYSIKIALADGSASASAPAPRRKRGH</sequence>